<accession>A0AAV5NJY2</accession>
<dbReference type="EMBL" id="BSNX01000002">
    <property type="protein sequence ID" value="GLQ70961.1"/>
    <property type="molecule type" value="Genomic_DNA"/>
</dbReference>
<dbReference type="AlphaFoldDB" id="A0AAV5NJY2"/>
<dbReference type="Pfam" id="PF00583">
    <property type="entry name" value="Acetyltransf_1"/>
    <property type="match status" value="1"/>
</dbReference>
<dbReference type="InterPro" id="IPR016102">
    <property type="entry name" value="Succinyl-CoA_synth-like"/>
</dbReference>
<dbReference type="CDD" id="cd04301">
    <property type="entry name" value="NAT_SF"/>
    <property type="match status" value="1"/>
</dbReference>
<dbReference type="Gene3D" id="3.40.50.261">
    <property type="entry name" value="Succinyl-CoA synthetase domains"/>
    <property type="match status" value="2"/>
</dbReference>
<dbReference type="Pfam" id="PF13380">
    <property type="entry name" value="CoA_binding_2"/>
    <property type="match status" value="1"/>
</dbReference>
<comment type="similarity">
    <text evidence="1">In the N-terminal section; belongs to the acetate CoA ligase alpha subunit family.</text>
</comment>
<proteinExistence type="inferred from homology"/>
<dbReference type="InterPro" id="IPR016181">
    <property type="entry name" value="Acyl_CoA_acyltransferase"/>
</dbReference>
<dbReference type="SUPFAM" id="SSF51735">
    <property type="entry name" value="NAD(P)-binding Rossmann-fold domains"/>
    <property type="match status" value="1"/>
</dbReference>
<dbReference type="InterPro" id="IPR032875">
    <property type="entry name" value="Succ_CoA_lig_flav_dom"/>
</dbReference>
<evidence type="ECO:0000313" key="3">
    <source>
        <dbReference type="EMBL" id="GLQ70961.1"/>
    </source>
</evidence>
<dbReference type="PANTHER" id="PTHR42793">
    <property type="entry name" value="COA BINDING DOMAIN CONTAINING PROTEIN"/>
    <property type="match status" value="1"/>
</dbReference>
<dbReference type="InterPro" id="IPR000182">
    <property type="entry name" value="GNAT_dom"/>
</dbReference>
<dbReference type="FunFam" id="3.30.1490.20:FF:000020">
    <property type="entry name" value="Protein lysine acetyltransferase"/>
    <property type="match status" value="1"/>
</dbReference>
<dbReference type="SUPFAM" id="SSF52210">
    <property type="entry name" value="Succinyl-CoA synthetase domains"/>
    <property type="match status" value="2"/>
</dbReference>
<organism evidence="3 4">
    <name type="scientific">Vibrio penaeicida</name>
    <dbReference type="NCBI Taxonomy" id="104609"/>
    <lineage>
        <taxon>Bacteria</taxon>
        <taxon>Pseudomonadati</taxon>
        <taxon>Pseudomonadota</taxon>
        <taxon>Gammaproteobacteria</taxon>
        <taxon>Vibrionales</taxon>
        <taxon>Vibrionaceae</taxon>
        <taxon>Vibrio</taxon>
    </lineage>
</organism>
<protein>
    <submittedName>
        <fullName evidence="3">Protein lysine acetyltransferase</fullName>
    </submittedName>
</protein>
<dbReference type="InterPro" id="IPR003781">
    <property type="entry name" value="CoA-bd"/>
</dbReference>
<dbReference type="Gene3D" id="3.30.1490.20">
    <property type="entry name" value="ATP-grasp fold, A domain"/>
    <property type="match status" value="1"/>
</dbReference>
<evidence type="ECO:0000259" key="2">
    <source>
        <dbReference type="PROSITE" id="PS51186"/>
    </source>
</evidence>
<gene>
    <name evidence="3" type="ORF">GCM10007932_03210</name>
</gene>
<comment type="caution">
    <text evidence="3">The sequence shown here is derived from an EMBL/GenBank/DDBJ whole genome shotgun (WGS) entry which is preliminary data.</text>
</comment>
<dbReference type="PANTHER" id="PTHR42793:SF1">
    <property type="entry name" value="PEPTIDYL-LYSINE N-ACETYLTRANSFERASE PATZ"/>
    <property type="match status" value="1"/>
</dbReference>
<dbReference type="SUPFAM" id="SSF56059">
    <property type="entry name" value="Glutathione synthetase ATP-binding domain-like"/>
    <property type="match status" value="1"/>
</dbReference>
<dbReference type="GO" id="GO:0005524">
    <property type="term" value="F:ATP binding"/>
    <property type="evidence" value="ECO:0007669"/>
    <property type="project" value="InterPro"/>
</dbReference>
<dbReference type="GO" id="GO:0016747">
    <property type="term" value="F:acyltransferase activity, transferring groups other than amino-acyl groups"/>
    <property type="evidence" value="ECO:0007669"/>
    <property type="project" value="InterPro"/>
</dbReference>
<dbReference type="Gene3D" id="3.40.630.30">
    <property type="match status" value="1"/>
</dbReference>
<dbReference type="SMART" id="SM00881">
    <property type="entry name" value="CoA_binding"/>
    <property type="match status" value="1"/>
</dbReference>
<keyword evidence="4" id="KW-1185">Reference proteome</keyword>
<dbReference type="InterPro" id="IPR013815">
    <property type="entry name" value="ATP_grasp_subdomain_1"/>
</dbReference>
<sequence length="893" mass="98345">MNRLNKLLSPTSVAVIGASQSPTRAGYIVMNNLLQGGFQGAIMPVSPKYKSVCGVLAYPTVESLPIIPDLAILCTHASRNVELFEQIARKGVGAVVILSSDMHSLDQNGDSFEKKCVELARRYNVRILGPNSLGLILPWHSFNASFSPVTALPGKIAFISQSAAVCTTVLDWANDKQIGFSAFISIGNGSDVDFDELLDTLCTDSKTEAILLYIDSIKDARRFMSAARAASRNRRILVLKGGRSIAGQKAATLHTGSIPSLDVIYDAAIQRSGMLRVKNTHELFAAVETLTHSVPLRGERLAIVTNGGGPAIMAIDTLMDKGGKLAELSNDTTNKLSSLLPASWSGCNPIDMIGDANSQRYVDTIGTLMDGDEFDALLIMHSPSAVAHSTETAQAIIDCVKKHPNARRFNILTNWCGEQSTKDARQLFTQAGIPTYRTPESAVTAFMHLVEYRRNQKQLMETPASAGQIEHNDVDLARDWINNQLSDGNTHLDTHQIDFLLKQYKFNALPTWLASDPSEAVHIAENIGYPVAVKLRSPDIAHKSDVQGVMLNLRNSVEVASAAQSILDRVSLTYPSARIQGLLIQGMANRAGAQEIRIKVKSDPTFGPVILLGEGGSEWNEAMDATAAIPPLNMTLARYLIVRAIKRNKLRVQQLPNPMSVDGLSEFLVRISQMVIDCPQIKELDIHPVLANGEDFTILDADLTIEEFEGDSHQRLAIRPYPIEHEEHVVLKDNSNVLLRPILPEDEPDHAEFISNVSKDDLYKRFFSDVGEFNHEALANFTQIDFDREMAFVAQQYHEGKKRIIGVARVLSDPENFDAEFAILVRSDLKGCGLGRVLMDKLIRYCKDRGTKQMSGMTMPTNRGMIMLAQKMGFELDIQFEDGIADMRLPLNE</sequence>
<dbReference type="Gene3D" id="3.40.50.720">
    <property type="entry name" value="NAD(P)-binding Rossmann-like Domain"/>
    <property type="match status" value="1"/>
</dbReference>
<dbReference type="SUPFAM" id="SSF55729">
    <property type="entry name" value="Acyl-CoA N-acyltransferases (Nat)"/>
    <property type="match status" value="1"/>
</dbReference>
<dbReference type="Gene3D" id="3.30.470.20">
    <property type="entry name" value="ATP-grasp fold, B domain"/>
    <property type="match status" value="1"/>
</dbReference>
<dbReference type="Pfam" id="PF13607">
    <property type="entry name" value="Succ_CoA_lig"/>
    <property type="match status" value="1"/>
</dbReference>
<dbReference type="PROSITE" id="PS51186">
    <property type="entry name" value="GNAT"/>
    <property type="match status" value="1"/>
</dbReference>
<dbReference type="Proteomes" id="UP001156690">
    <property type="component" value="Unassembled WGS sequence"/>
</dbReference>
<dbReference type="Pfam" id="PF13549">
    <property type="entry name" value="ATP-grasp_5"/>
    <property type="match status" value="1"/>
</dbReference>
<evidence type="ECO:0000313" key="4">
    <source>
        <dbReference type="Proteomes" id="UP001156690"/>
    </source>
</evidence>
<reference evidence="4" key="1">
    <citation type="journal article" date="2019" name="Int. J. Syst. Evol. Microbiol.">
        <title>The Global Catalogue of Microorganisms (GCM) 10K type strain sequencing project: providing services to taxonomists for standard genome sequencing and annotation.</title>
        <authorList>
            <consortium name="The Broad Institute Genomics Platform"/>
            <consortium name="The Broad Institute Genome Sequencing Center for Infectious Disease"/>
            <person name="Wu L."/>
            <person name="Ma J."/>
        </authorList>
    </citation>
    <scope>NUCLEOTIDE SEQUENCE [LARGE SCALE GENOMIC DNA]</scope>
    <source>
        <strain evidence="4">NBRC 15640</strain>
    </source>
</reference>
<feature type="domain" description="N-acetyltransferase" evidence="2">
    <location>
        <begin position="737"/>
        <end position="892"/>
    </location>
</feature>
<name>A0AAV5NJY2_9VIBR</name>
<evidence type="ECO:0000256" key="1">
    <source>
        <dbReference type="ARBA" id="ARBA00060888"/>
    </source>
</evidence>
<dbReference type="RefSeq" id="WP_126608165.1">
    <property type="nucleotide sequence ID" value="NZ_AP025145.1"/>
</dbReference>
<dbReference type="InterPro" id="IPR036291">
    <property type="entry name" value="NAD(P)-bd_dom_sf"/>
</dbReference>